<evidence type="ECO:0000313" key="3">
    <source>
        <dbReference type="EMBL" id="RCK43253.1"/>
    </source>
</evidence>
<proteinExistence type="predicted"/>
<name>A0A367WP73_9PROT</name>
<dbReference type="Pfam" id="PF13438">
    <property type="entry name" value="DUF4113"/>
    <property type="match status" value="1"/>
</dbReference>
<dbReference type="InterPro" id="IPR025188">
    <property type="entry name" value="DUF4113"/>
</dbReference>
<dbReference type="GO" id="GO:0003684">
    <property type="term" value="F:damaged DNA binding"/>
    <property type="evidence" value="ECO:0007669"/>
    <property type="project" value="InterPro"/>
</dbReference>
<feature type="domain" description="DNA polymerase Y-family little finger" evidence="1">
    <location>
        <begin position="37"/>
        <end position="147"/>
    </location>
</feature>
<dbReference type="Pfam" id="PF11799">
    <property type="entry name" value="IMS_C"/>
    <property type="match status" value="1"/>
</dbReference>
<accession>A0A367WP73</accession>
<sequence length="213" mass="23908">MPDRSARDLMAVGGLKTVRELRGERCFPLDDSPADKQTICVSRSLASEISCPDALSDLLFSFAARGCFKLRRAGLVAGRLQIFALGNRFRPDLRHFSRSVDIGLLPRSNDTRQICTAIGQNVDRLSHPSLQVKKAGILLLDLCRPEAAARDLFTPMPISTSPLMASIDRLEEKFGRDSVVIGRLPRERVDWFTRSENRSPCYTTRWSDIPRFS</sequence>
<evidence type="ECO:0000313" key="4">
    <source>
        <dbReference type="Proteomes" id="UP000252255"/>
    </source>
</evidence>
<organism evidence="3 4">
    <name type="scientific">Thalassospira profundimaris</name>
    <dbReference type="NCBI Taxonomy" id="502049"/>
    <lineage>
        <taxon>Bacteria</taxon>
        <taxon>Pseudomonadati</taxon>
        <taxon>Pseudomonadota</taxon>
        <taxon>Alphaproteobacteria</taxon>
        <taxon>Rhodospirillales</taxon>
        <taxon>Thalassospiraceae</taxon>
        <taxon>Thalassospira</taxon>
    </lineage>
</organism>
<comment type="caution">
    <text evidence="3">The sequence shown here is derived from an EMBL/GenBank/DDBJ whole genome shotgun (WGS) entry which is preliminary data.</text>
</comment>
<evidence type="ECO:0000259" key="2">
    <source>
        <dbReference type="Pfam" id="PF13438"/>
    </source>
</evidence>
<protein>
    <recommendedName>
        <fullName evidence="5">UmuC domain-containing protein</fullName>
    </recommendedName>
</protein>
<feature type="domain" description="DUF4113" evidence="2">
    <location>
        <begin position="162"/>
        <end position="211"/>
    </location>
</feature>
<dbReference type="GO" id="GO:0006281">
    <property type="term" value="P:DNA repair"/>
    <property type="evidence" value="ECO:0007669"/>
    <property type="project" value="InterPro"/>
</dbReference>
<evidence type="ECO:0000259" key="1">
    <source>
        <dbReference type="Pfam" id="PF11799"/>
    </source>
</evidence>
<evidence type="ECO:0008006" key="5">
    <source>
        <dbReference type="Google" id="ProtNLM"/>
    </source>
</evidence>
<gene>
    <name evidence="3" type="ORF">TH30_19770</name>
</gene>
<dbReference type="Proteomes" id="UP000252255">
    <property type="component" value="Unassembled WGS sequence"/>
</dbReference>
<dbReference type="AlphaFoldDB" id="A0A367WP73"/>
<dbReference type="InterPro" id="IPR017961">
    <property type="entry name" value="DNA_pol_Y-fam_little_finger"/>
</dbReference>
<reference evidence="3 4" key="1">
    <citation type="submission" date="2014-07" db="EMBL/GenBank/DDBJ databases">
        <title>Draft genome sequence of Thalassospira profundimaris PR54-5.</title>
        <authorList>
            <person name="Lai Q."/>
            <person name="Shao Z."/>
        </authorList>
    </citation>
    <scope>NUCLEOTIDE SEQUENCE [LARGE SCALE GENOMIC DNA]</scope>
    <source>
        <strain evidence="3 4">PR54-5</strain>
    </source>
</reference>
<dbReference type="EMBL" id="JPWI01000015">
    <property type="protein sequence ID" value="RCK43253.1"/>
    <property type="molecule type" value="Genomic_DNA"/>
</dbReference>